<keyword evidence="3 6" id="KW-0812">Transmembrane</keyword>
<protein>
    <submittedName>
        <fullName evidence="8">Unannotated protein</fullName>
    </submittedName>
</protein>
<evidence type="ECO:0000256" key="1">
    <source>
        <dbReference type="ARBA" id="ARBA00004141"/>
    </source>
</evidence>
<evidence type="ECO:0000256" key="5">
    <source>
        <dbReference type="ARBA" id="ARBA00023136"/>
    </source>
</evidence>
<dbReference type="Gene3D" id="1.20.1720.10">
    <property type="entry name" value="Multidrug resistance protein D"/>
    <property type="match status" value="1"/>
</dbReference>
<gene>
    <name evidence="8" type="ORF">UFOPK1591_00301</name>
</gene>
<dbReference type="GO" id="GO:0016020">
    <property type="term" value="C:membrane"/>
    <property type="evidence" value="ECO:0007669"/>
    <property type="project" value="UniProtKB-SubCell"/>
</dbReference>
<evidence type="ECO:0000256" key="6">
    <source>
        <dbReference type="SAM" id="Phobius"/>
    </source>
</evidence>
<dbReference type="PROSITE" id="PS50850">
    <property type="entry name" value="MFS"/>
    <property type="match status" value="1"/>
</dbReference>
<keyword evidence="4 6" id="KW-1133">Transmembrane helix</keyword>
<keyword evidence="2" id="KW-0813">Transport</keyword>
<evidence type="ECO:0000256" key="2">
    <source>
        <dbReference type="ARBA" id="ARBA00022448"/>
    </source>
</evidence>
<dbReference type="PANTHER" id="PTHR42718:SF9">
    <property type="entry name" value="MAJOR FACILITATOR SUPERFAMILY MULTIDRUG TRANSPORTER MFSC"/>
    <property type="match status" value="1"/>
</dbReference>
<feature type="transmembrane region" description="Helical" evidence="6">
    <location>
        <begin position="207"/>
        <end position="225"/>
    </location>
</feature>
<organism evidence="8">
    <name type="scientific">freshwater metagenome</name>
    <dbReference type="NCBI Taxonomy" id="449393"/>
    <lineage>
        <taxon>unclassified sequences</taxon>
        <taxon>metagenomes</taxon>
        <taxon>ecological metagenomes</taxon>
    </lineage>
</organism>
<feature type="domain" description="Major facilitator superfamily (MFS) profile" evidence="7">
    <location>
        <begin position="16"/>
        <end position="509"/>
    </location>
</feature>
<dbReference type="AlphaFoldDB" id="A0A6J6CYP6"/>
<evidence type="ECO:0000259" key="7">
    <source>
        <dbReference type="PROSITE" id="PS50850"/>
    </source>
</evidence>
<feature type="transmembrane region" description="Helical" evidence="6">
    <location>
        <begin position="301"/>
        <end position="321"/>
    </location>
</feature>
<feature type="transmembrane region" description="Helical" evidence="6">
    <location>
        <begin position="168"/>
        <end position="187"/>
    </location>
</feature>
<evidence type="ECO:0000313" key="8">
    <source>
        <dbReference type="EMBL" id="CAB4554778.1"/>
    </source>
</evidence>
<dbReference type="SUPFAM" id="SSF103473">
    <property type="entry name" value="MFS general substrate transporter"/>
    <property type="match status" value="1"/>
</dbReference>
<dbReference type="Pfam" id="PF07690">
    <property type="entry name" value="MFS_1"/>
    <property type="match status" value="1"/>
</dbReference>
<proteinExistence type="predicted"/>
<feature type="transmembrane region" description="Helical" evidence="6">
    <location>
        <begin position="485"/>
        <end position="505"/>
    </location>
</feature>
<feature type="transmembrane region" description="Helical" evidence="6">
    <location>
        <begin position="359"/>
        <end position="377"/>
    </location>
</feature>
<reference evidence="8" key="1">
    <citation type="submission" date="2020-05" db="EMBL/GenBank/DDBJ databases">
        <authorList>
            <person name="Chiriac C."/>
            <person name="Salcher M."/>
            <person name="Ghai R."/>
            <person name="Kavagutti S V."/>
        </authorList>
    </citation>
    <scope>NUCLEOTIDE SEQUENCE</scope>
</reference>
<dbReference type="InterPro" id="IPR036259">
    <property type="entry name" value="MFS_trans_sf"/>
</dbReference>
<feature type="transmembrane region" description="Helical" evidence="6">
    <location>
        <begin position="50"/>
        <end position="70"/>
    </location>
</feature>
<name>A0A6J6CYP6_9ZZZZ</name>
<dbReference type="CDD" id="cd17321">
    <property type="entry name" value="MFS_MMR_MDR_like"/>
    <property type="match status" value="1"/>
</dbReference>
<sequence>MTANSRASAPKNGGRILTALILGAGVANMNLAVANVGLPEIGKDLGASQTGLNLVAMGFSLGLAATVLYLGAIGDRYGRKNMLLIGLIAGIPAAVMSALAPNVEVLALSRLLGGFAAGMAYPTTLALISALWFGAARTRAIALWSALGAAMSAMSPLLAGALLMVAPWGWAFVIAIPFALPAIYLVWKEVPGRVNETSEPVDHLGGVLSAAFIGALVLGINFITLPDQSSTGLVMFAIALVSGVAFFWRQSTVREPLFDLKYAARTTFWVAAVSGIIVFGSLMGAMFVGQQFLQNVLDYNTLEAGLAILPCVILMVVTAPMSSRLIARFGSRITLLIGFALCTLGFVSMYALWTTSTPVASVVLSYALIGAGVGIAGTPASHSLTASVPVTRVGMASGTGDLQRDLGGAIMQSLLGAILGASYAASVAAGIAAAPADVQAGITTQIGSQLRSSFGSASDLAAQFPQYSDAIVSAARASFLAGSDAAYLTGIAAMLVGAALTWIFYPRKAREEEMFAQFEAERAN</sequence>
<dbReference type="Gene3D" id="1.20.1250.20">
    <property type="entry name" value="MFS general substrate transporter like domains"/>
    <property type="match status" value="1"/>
</dbReference>
<evidence type="ECO:0000256" key="3">
    <source>
        <dbReference type="ARBA" id="ARBA00022692"/>
    </source>
</evidence>
<keyword evidence="5 6" id="KW-0472">Membrane</keyword>
<dbReference type="InterPro" id="IPR020846">
    <property type="entry name" value="MFS_dom"/>
</dbReference>
<dbReference type="EMBL" id="CAEZTD010000014">
    <property type="protein sequence ID" value="CAB4554778.1"/>
    <property type="molecule type" value="Genomic_DNA"/>
</dbReference>
<evidence type="ECO:0000256" key="4">
    <source>
        <dbReference type="ARBA" id="ARBA00022989"/>
    </source>
</evidence>
<feature type="transmembrane region" description="Helical" evidence="6">
    <location>
        <begin position="333"/>
        <end position="353"/>
    </location>
</feature>
<feature type="transmembrane region" description="Helical" evidence="6">
    <location>
        <begin position="231"/>
        <end position="248"/>
    </location>
</feature>
<feature type="transmembrane region" description="Helical" evidence="6">
    <location>
        <begin position="82"/>
        <end position="100"/>
    </location>
</feature>
<comment type="subcellular location">
    <subcellularLocation>
        <location evidence="1">Membrane</location>
        <topology evidence="1">Multi-pass membrane protein</topology>
    </subcellularLocation>
</comment>
<dbReference type="GO" id="GO:0022857">
    <property type="term" value="F:transmembrane transporter activity"/>
    <property type="evidence" value="ECO:0007669"/>
    <property type="project" value="InterPro"/>
</dbReference>
<dbReference type="PANTHER" id="PTHR42718">
    <property type="entry name" value="MAJOR FACILITATOR SUPERFAMILY MULTIDRUG TRANSPORTER MFSC"/>
    <property type="match status" value="1"/>
</dbReference>
<feature type="transmembrane region" description="Helical" evidence="6">
    <location>
        <begin position="414"/>
        <end position="434"/>
    </location>
</feature>
<feature type="transmembrane region" description="Helical" evidence="6">
    <location>
        <begin position="112"/>
        <end position="134"/>
    </location>
</feature>
<dbReference type="InterPro" id="IPR011701">
    <property type="entry name" value="MFS"/>
</dbReference>
<accession>A0A6J6CYP6</accession>
<feature type="transmembrane region" description="Helical" evidence="6">
    <location>
        <begin position="268"/>
        <end position="289"/>
    </location>
</feature>
<feature type="transmembrane region" description="Helical" evidence="6">
    <location>
        <begin position="141"/>
        <end position="162"/>
    </location>
</feature>